<reference evidence="2 3" key="1">
    <citation type="submission" date="2016-02" db="EMBL/GenBank/DDBJ databases">
        <title>Genome sequence of Halalkalicoccus paucihalophilus DSM 24557.</title>
        <authorList>
            <person name="Poehlein A."/>
            <person name="Daniel R."/>
        </authorList>
    </citation>
    <scope>NUCLEOTIDE SEQUENCE [LARGE SCALE GENOMIC DNA]</scope>
    <source>
        <strain evidence="2 3">DSM 24557</strain>
    </source>
</reference>
<dbReference type="PATRIC" id="fig|1008153.3.peg.3929"/>
<protein>
    <submittedName>
        <fullName evidence="2">Uncharacterized protein</fullName>
    </submittedName>
</protein>
<name>A0A151A947_9EURY</name>
<dbReference type="RefSeq" id="WP_066385287.1">
    <property type="nucleotide sequence ID" value="NZ_LTAZ01000015.1"/>
</dbReference>
<keyword evidence="3" id="KW-1185">Reference proteome</keyword>
<accession>A0A151A947</accession>
<evidence type="ECO:0000313" key="3">
    <source>
        <dbReference type="Proteomes" id="UP000075321"/>
    </source>
</evidence>
<organism evidence="2 3">
    <name type="scientific">Halalkalicoccus paucihalophilus</name>
    <dbReference type="NCBI Taxonomy" id="1008153"/>
    <lineage>
        <taxon>Archaea</taxon>
        <taxon>Methanobacteriati</taxon>
        <taxon>Methanobacteriota</taxon>
        <taxon>Stenosarchaea group</taxon>
        <taxon>Halobacteria</taxon>
        <taxon>Halobacteriales</taxon>
        <taxon>Halococcaceae</taxon>
        <taxon>Halalkalicoccus</taxon>
    </lineage>
</organism>
<comment type="caution">
    <text evidence="2">The sequence shown here is derived from an EMBL/GenBank/DDBJ whole genome shotgun (WGS) entry which is preliminary data.</text>
</comment>
<dbReference type="AlphaFoldDB" id="A0A151A947"/>
<dbReference type="EMBL" id="LTAZ01000015">
    <property type="protein sequence ID" value="KYH24228.1"/>
    <property type="molecule type" value="Genomic_DNA"/>
</dbReference>
<feature type="compositionally biased region" description="Low complexity" evidence="1">
    <location>
        <begin position="85"/>
        <end position="94"/>
    </location>
</feature>
<sequence>MPTPEDFLFVVFPDEDTEAFDEPMIYERGEVRPLLPSDSSWSTSEARTEESTLTDEEPQPSPDDSAEQNSDEPEDDEASTDDADQSSSIADAVSRLTGRD</sequence>
<evidence type="ECO:0000313" key="2">
    <source>
        <dbReference type="EMBL" id="KYH24228.1"/>
    </source>
</evidence>
<proteinExistence type="predicted"/>
<dbReference type="Proteomes" id="UP000075321">
    <property type="component" value="Unassembled WGS sequence"/>
</dbReference>
<feature type="compositionally biased region" description="Acidic residues" evidence="1">
    <location>
        <begin position="52"/>
        <end position="84"/>
    </location>
</feature>
<gene>
    <name evidence="2" type="ORF">HAPAU_36990</name>
</gene>
<feature type="region of interest" description="Disordered" evidence="1">
    <location>
        <begin position="23"/>
        <end position="100"/>
    </location>
</feature>
<evidence type="ECO:0000256" key="1">
    <source>
        <dbReference type="SAM" id="MobiDB-lite"/>
    </source>
</evidence>